<feature type="region of interest" description="Disordered" evidence="1">
    <location>
        <begin position="1"/>
        <end position="189"/>
    </location>
</feature>
<dbReference type="AlphaFoldDB" id="A0A0D2DTT0"/>
<dbReference type="Proteomes" id="UP000053342">
    <property type="component" value="Unassembled WGS sequence"/>
</dbReference>
<dbReference type="HOGENOM" id="CLU_082830_1_0_1"/>
<protein>
    <recommendedName>
        <fullName evidence="2">Hypervirulence associated protein TUDOR domain-containing protein</fullName>
    </recommendedName>
</protein>
<proteinExistence type="predicted"/>
<gene>
    <name evidence="3" type="ORF">PV06_02215</name>
</gene>
<dbReference type="Pfam" id="PF11160">
    <property type="entry name" value="Hva1_TUDOR"/>
    <property type="match status" value="1"/>
</dbReference>
<keyword evidence="4" id="KW-1185">Reference proteome</keyword>
<feature type="compositionally biased region" description="Basic and acidic residues" evidence="1">
    <location>
        <begin position="1"/>
        <end position="11"/>
    </location>
</feature>
<feature type="domain" description="Hypervirulence associated protein TUDOR" evidence="2">
    <location>
        <begin position="9"/>
        <end position="71"/>
    </location>
</feature>
<name>A0A0D2DTT0_9EURO</name>
<dbReference type="OrthoDB" id="2131339at2759"/>
<sequence>MPSDEPEKGDKVSWNWGGGAPGGTVAEKKHEGEVSITSKRGNKIKKNAEPNNPAVKVERSGNNVVKKASELNVESKANGSGGGAGGGGGGKDEDKDKKAGDKRKHDEAEKNGDNKNKNKDGGLDENAEGKTVRPGGKTDNAAKKQKKDDGDKTKAGRPKKGEGAASKSKKDPTPRSTEGVGSRTRSQKK</sequence>
<dbReference type="RefSeq" id="XP_016266764.1">
    <property type="nucleotide sequence ID" value="XM_016402867.1"/>
</dbReference>
<accession>A0A0D2DTT0</accession>
<dbReference type="EMBL" id="KN847333">
    <property type="protein sequence ID" value="KIW46548.1"/>
    <property type="molecule type" value="Genomic_DNA"/>
</dbReference>
<dbReference type="STRING" id="215243.A0A0D2DTT0"/>
<reference evidence="3 4" key="1">
    <citation type="submission" date="2015-01" db="EMBL/GenBank/DDBJ databases">
        <title>The Genome Sequence of Exophiala oligosperma CBS72588.</title>
        <authorList>
            <consortium name="The Broad Institute Genomics Platform"/>
            <person name="Cuomo C."/>
            <person name="de Hoog S."/>
            <person name="Gorbushina A."/>
            <person name="Stielow B."/>
            <person name="Teixiera M."/>
            <person name="Abouelleil A."/>
            <person name="Chapman S.B."/>
            <person name="Priest M."/>
            <person name="Young S.K."/>
            <person name="Wortman J."/>
            <person name="Nusbaum C."/>
            <person name="Birren B."/>
        </authorList>
    </citation>
    <scope>NUCLEOTIDE SEQUENCE [LARGE SCALE GENOMIC DNA]</scope>
    <source>
        <strain evidence="3 4">CBS 72588</strain>
    </source>
</reference>
<dbReference type="VEuPathDB" id="FungiDB:PV06_02215"/>
<evidence type="ECO:0000256" key="1">
    <source>
        <dbReference type="SAM" id="MobiDB-lite"/>
    </source>
</evidence>
<feature type="compositionally biased region" description="Basic and acidic residues" evidence="1">
    <location>
        <begin position="90"/>
        <end position="131"/>
    </location>
</feature>
<dbReference type="InterPro" id="IPR021331">
    <property type="entry name" value="Hva1_TUDOR"/>
</dbReference>
<evidence type="ECO:0000313" key="3">
    <source>
        <dbReference type="EMBL" id="KIW46548.1"/>
    </source>
</evidence>
<dbReference type="GeneID" id="27354289"/>
<feature type="compositionally biased region" description="Gly residues" evidence="1">
    <location>
        <begin position="79"/>
        <end position="89"/>
    </location>
</feature>
<organism evidence="3 4">
    <name type="scientific">Exophiala oligosperma</name>
    <dbReference type="NCBI Taxonomy" id="215243"/>
    <lineage>
        <taxon>Eukaryota</taxon>
        <taxon>Fungi</taxon>
        <taxon>Dikarya</taxon>
        <taxon>Ascomycota</taxon>
        <taxon>Pezizomycotina</taxon>
        <taxon>Eurotiomycetes</taxon>
        <taxon>Chaetothyriomycetidae</taxon>
        <taxon>Chaetothyriales</taxon>
        <taxon>Herpotrichiellaceae</taxon>
        <taxon>Exophiala</taxon>
    </lineage>
</organism>
<evidence type="ECO:0000259" key="2">
    <source>
        <dbReference type="Pfam" id="PF11160"/>
    </source>
</evidence>
<feature type="compositionally biased region" description="Basic and acidic residues" evidence="1">
    <location>
        <begin position="140"/>
        <end position="173"/>
    </location>
</feature>
<evidence type="ECO:0000313" key="4">
    <source>
        <dbReference type="Proteomes" id="UP000053342"/>
    </source>
</evidence>